<accession>A0A6L2PVI4</accession>
<protein>
    <submittedName>
        <fullName evidence="2">Uncharacterized protein</fullName>
    </submittedName>
</protein>
<name>A0A6L2PVI4_COPFO</name>
<reference evidence="3" key="1">
    <citation type="submission" date="2020-01" db="EMBL/GenBank/DDBJ databases">
        <title>Draft genome sequence of the Termite Coptotermes fromosanus.</title>
        <authorList>
            <person name="Itakura S."/>
            <person name="Yosikawa Y."/>
            <person name="Umezawa K."/>
        </authorList>
    </citation>
    <scope>NUCLEOTIDE SEQUENCE [LARGE SCALE GENOMIC DNA]</scope>
</reference>
<feature type="region of interest" description="Disordered" evidence="1">
    <location>
        <begin position="1"/>
        <end position="30"/>
    </location>
</feature>
<proteinExistence type="predicted"/>
<sequence length="149" mass="17142">MGIHGTTNSVSGRDTSPYTSFTSRQEVHVTPEEPEEFEYIWNSQEFGTSYSIAVMGQNKDQTRESNKAWLNFTTPDCFYYYPNDLTKCVPPKPENVSVEVKPVTWSKYDVTVSWAKPMLQPSSYCVQLFKGNDTVYYHHEDIEEKTVDG</sequence>
<keyword evidence="3" id="KW-1185">Reference proteome</keyword>
<dbReference type="EMBL" id="BLKM01006251">
    <property type="protein sequence ID" value="GFG36566.1"/>
    <property type="molecule type" value="Genomic_DNA"/>
</dbReference>
<dbReference type="AlphaFoldDB" id="A0A6L2PVI4"/>
<evidence type="ECO:0000256" key="1">
    <source>
        <dbReference type="SAM" id="MobiDB-lite"/>
    </source>
</evidence>
<evidence type="ECO:0000313" key="2">
    <source>
        <dbReference type="EMBL" id="GFG36566.1"/>
    </source>
</evidence>
<dbReference type="OrthoDB" id="3256376at2759"/>
<feature type="non-terminal residue" evidence="2">
    <location>
        <position position="149"/>
    </location>
</feature>
<evidence type="ECO:0000313" key="3">
    <source>
        <dbReference type="Proteomes" id="UP000502823"/>
    </source>
</evidence>
<comment type="caution">
    <text evidence="2">The sequence shown here is derived from an EMBL/GenBank/DDBJ whole genome shotgun (WGS) entry which is preliminary data.</text>
</comment>
<dbReference type="Proteomes" id="UP000502823">
    <property type="component" value="Unassembled WGS sequence"/>
</dbReference>
<organism evidence="2 3">
    <name type="scientific">Coptotermes formosanus</name>
    <name type="common">Formosan subterranean termite</name>
    <dbReference type="NCBI Taxonomy" id="36987"/>
    <lineage>
        <taxon>Eukaryota</taxon>
        <taxon>Metazoa</taxon>
        <taxon>Ecdysozoa</taxon>
        <taxon>Arthropoda</taxon>
        <taxon>Hexapoda</taxon>
        <taxon>Insecta</taxon>
        <taxon>Pterygota</taxon>
        <taxon>Neoptera</taxon>
        <taxon>Polyneoptera</taxon>
        <taxon>Dictyoptera</taxon>
        <taxon>Blattodea</taxon>
        <taxon>Blattoidea</taxon>
        <taxon>Termitoidae</taxon>
        <taxon>Rhinotermitidae</taxon>
        <taxon>Coptotermes</taxon>
    </lineage>
</organism>
<feature type="compositionally biased region" description="Polar residues" evidence="1">
    <location>
        <begin position="1"/>
        <end position="24"/>
    </location>
</feature>
<dbReference type="InParanoid" id="A0A6L2PVI4"/>
<gene>
    <name evidence="2" type="ORF">Cfor_06183</name>
</gene>